<evidence type="ECO:0000313" key="3">
    <source>
        <dbReference type="EMBL" id="GBP48113.1"/>
    </source>
</evidence>
<comment type="caution">
    <text evidence="3">The sequence shown here is derived from an EMBL/GenBank/DDBJ whole genome shotgun (WGS) entry which is preliminary data.</text>
</comment>
<proteinExistence type="predicted"/>
<reference evidence="3 4" key="1">
    <citation type="journal article" date="2019" name="Commun. Biol.">
        <title>The bagworm genome reveals a unique fibroin gene that provides high tensile strength.</title>
        <authorList>
            <person name="Kono N."/>
            <person name="Nakamura H."/>
            <person name="Ohtoshi R."/>
            <person name="Tomita M."/>
            <person name="Numata K."/>
            <person name="Arakawa K."/>
        </authorList>
    </citation>
    <scope>NUCLEOTIDE SEQUENCE [LARGE SCALE GENOMIC DNA]</scope>
</reference>
<name>A0A4C1WAN5_EUMVA</name>
<evidence type="ECO:0000313" key="4">
    <source>
        <dbReference type="Proteomes" id="UP000299102"/>
    </source>
</evidence>
<keyword evidence="2" id="KW-0812">Transmembrane</keyword>
<feature type="transmembrane region" description="Helical" evidence="2">
    <location>
        <begin position="93"/>
        <end position="111"/>
    </location>
</feature>
<gene>
    <name evidence="3" type="ORF">EVAR_74618_1</name>
</gene>
<sequence length="160" mass="17172">MTYAPRPRRRGYITISDRGAAGGGSGGRGGAGGHWQAARPPPPRFKVYSYTHGRRAAAAELRARRTDARSRNILVPHSGPALSICLKRYTTPFATYYVVAFALGVALGVYSSSRVAHARFSTGAGYSAINRYRMCVSAGTAGRGRPRQLTTLPLVFCHTA</sequence>
<dbReference type="Proteomes" id="UP000299102">
    <property type="component" value="Unassembled WGS sequence"/>
</dbReference>
<keyword evidence="2" id="KW-0472">Membrane</keyword>
<evidence type="ECO:0000256" key="1">
    <source>
        <dbReference type="SAM" id="MobiDB-lite"/>
    </source>
</evidence>
<protein>
    <submittedName>
        <fullName evidence="3">Uncharacterized protein</fullName>
    </submittedName>
</protein>
<dbReference type="EMBL" id="BGZK01000517">
    <property type="protein sequence ID" value="GBP48113.1"/>
    <property type="molecule type" value="Genomic_DNA"/>
</dbReference>
<organism evidence="3 4">
    <name type="scientific">Eumeta variegata</name>
    <name type="common">Bagworm moth</name>
    <name type="synonym">Eumeta japonica</name>
    <dbReference type="NCBI Taxonomy" id="151549"/>
    <lineage>
        <taxon>Eukaryota</taxon>
        <taxon>Metazoa</taxon>
        <taxon>Ecdysozoa</taxon>
        <taxon>Arthropoda</taxon>
        <taxon>Hexapoda</taxon>
        <taxon>Insecta</taxon>
        <taxon>Pterygota</taxon>
        <taxon>Neoptera</taxon>
        <taxon>Endopterygota</taxon>
        <taxon>Lepidoptera</taxon>
        <taxon>Glossata</taxon>
        <taxon>Ditrysia</taxon>
        <taxon>Tineoidea</taxon>
        <taxon>Psychidae</taxon>
        <taxon>Oiketicinae</taxon>
        <taxon>Eumeta</taxon>
    </lineage>
</organism>
<keyword evidence="2" id="KW-1133">Transmembrane helix</keyword>
<evidence type="ECO:0000256" key="2">
    <source>
        <dbReference type="SAM" id="Phobius"/>
    </source>
</evidence>
<dbReference type="AlphaFoldDB" id="A0A4C1WAN5"/>
<feature type="compositionally biased region" description="Gly residues" evidence="1">
    <location>
        <begin position="20"/>
        <end position="33"/>
    </location>
</feature>
<feature type="region of interest" description="Disordered" evidence="1">
    <location>
        <begin position="14"/>
        <end position="42"/>
    </location>
</feature>
<accession>A0A4C1WAN5</accession>
<keyword evidence="4" id="KW-1185">Reference proteome</keyword>